<dbReference type="EMBL" id="AHHD01000293">
    <property type="protein sequence ID" value="EKG15778.1"/>
    <property type="molecule type" value="Genomic_DNA"/>
</dbReference>
<dbReference type="Gene3D" id="1.25.40.20">
    <property type="entry name" value="Ankyrin repeat-containing domain"/>
    <property type="match status" value="1"/>
</dbReference>
<dbReference type="SUPFAM" id="SSF48403">
    <property type="entry name" value="Ankyrin repeat"/>
    <property type="match status" value="1"/>
</dbReference>
<reference evidence="1 2" key="1">
    <citation type="journal article" date="2012" name="BMC Genomics">
        <title>Tools to kill: Genome of one of the most destructive plant pathogenic fungi Macrophomina phaseolina.</title>
        <authorList>
            <person name="Islam M.S."/>
            <person name="Haque M.S."/>
            <person name="Islam M.M."/>
            <person name="Emdad E.M."/>
            <person name="Halim A."/>
            <person name="Hossen Q.M.M."/>
            <person name="Hossain M.Z."/>
            <person name="Ahmed B."/>
            <person name="Rahim S."/>
            <person name="Rahman M.S."/>
            <person name="Alam M.M."/>
            <person name="Hou S."/>
            <person name="Wan X."/>
            <person name="Saito J.A."/>
            <person name="Alam M."/>
        </authorList>
    </citation>
    <scope>NUCLEOTIDE SEQUENCE [LARGE SCALE GENOMIC DNA]</scope>
    <source>
        <strain evidence="1 2">MS6</strain>
    </source>
</reference>
<dbReference type="Proteomes" id="UP000007129">
    <property type="component" value="Unassembled WGS sequence"/>
</dbReference>
<organism evidence="1 2">
    <name type="scientific">Macrophomina phaseolina (strain MS6)</name>
    <name type="common">Charcoal rot fungus</name>
    <dbReference type="NCBI Taxonomy" id="1126212"/>
    <lineage>
        <taxon>Eukaryota</taxon>
        <taxon>Fungi</taxon>
        <taxon>Dikarya</taxon>
        <taxon>Ascomycota</taxon>
        <taxon>Pezizomycotina</taxon>
        <taxon>Dothideomycetes</taxon>
        <taxon>Dothideomycetes incertae sedis</taxon>
        <taxon>Botryosphaeriales</taxon>
        <taxon>Botryosphaeriaceae</taxon>
        <taxon>Macrophomina</taxon>
    </lineage>
</organism>
<proteinExistence type="predicted"/>
<dbReference type="HOGENOM" id="CLU_937119_0_0_1"/>
<sequence length="297" mass="33650">MANPLQLSRLPCNRKIASRQGRQDSIAVSGLCSFPELIEIRNSIRQCQRRLKKWNVRKNLQNGYWKVIGRRVNKRKLHGKESELRIDGRMVPWTRGKKEIGRNFETALEMARKGKPDFVRKLIKSSKISLNDYIPSPATSPMLPLEYAIPSRNFIMVELLTNLGADIHIPTYNSSSVFEHLVEGPPLHLVQELLDGMTPTDVLKAIPMLYERGYADIATTAFQRVFPWSLGVPRVPLMVLAGIALRRDRHLKLRMIQTLVEAGADTSVLIRAPDIPAIVRQRCAGIVRQGRLAYAPC</sequence>
<dbReference type="OrthoDB" id="5308957at2759"/>
<gene>
    <name evidence="1" type="ORF">MPH_07213</name>
</gene>
<protein>
    <recommendedName>
        <fullName evidence="3">Ankyrin repeat-containing domain protein</fullName>
    </recommendedName>
</protein>
<comment type="caution">
    <text evidence="1">The sequence shown here is derived from an EMBL/GenBank/DDBJ whole genome shotgun (WGS) entry which is preliminary data.</text>
</comment>
<dbReference type="VEuPathDB" id="FungiDB:MPH_07213"/>
<dbReference type="AlphaFoldDB" id="K2RM31"/>
<evidence type="ECO:0000313" key="1">
    <source>
        <dbReference type="EMBL" id="EKG15778.1"/>
    </source>
</evidence>
<evidence type="ECO:0008006" key="3">
    <source>
        <dbReference type="Google" id="ProtNLM"/>
    </source>
</evidence>
<dbReference type="InterPro" id="IPR036770">
    <property type="entry name" value="Ankyrin_rpt-contain_sf"/>
</dbReference>
<dbReference type="InParanoid" id="K2RM31"/>
<accession>K2RM31</accession>
<evidence type="ECO:0000313" key="2">
    <source>
        <dbReference type="Proteomes" id="UP000007129"/>
    </source>
</evidence>
<name>K2RM31_MACPH</name>